<dbReference type="Proteomes" id="UP001207468">
    <property type="component" value="Unassembled WGS sequence"/>
</dbReference>
<accession>A0ACC0UG70</accession>
<organism evidence="1 2">
    <name type="scientific">Russula earlei</name>
    <dbReference type="NCBI Taxonomy" id="71964"/>
    <lineage>
        <taxon>Eukaryota</taxon>
        <taxon>Fungi</taxon>
        <taxon>Dikarya</taxon>
        <taxon>Basidiomycota</taxon>
        <taxon>Agaricomycotina</taxon>
        <taxon>Agaricomycetes</taxon>
        <taxon>Russulales</taxon>
        <taxon>Russulaceae</taxon>
        <taxon>Russula</taxon>
    </lineage>
</organism>
<proteinExistence type="predicted"/>
<sequence>LIGELGVGKTSIAEGLAQRIVNRDVPTSLISRVFSLDMGAFMAGAKYKGEYEECIKSVLNEGEKAAADGGPSVILFIDELHLIMAGRGSEGGGMDAANLFKPLLARGKLHCIGATM</sequence>
<evidence type="ECO:0000313" key="1">
    <source>
        <dbReference type="EMBL" id="KAI9510256.1"/>
    </source>
</evidence>
<comment type="caution">
    <text evidence="1">The sequence shown here is derived from an EMBL/GenBank/DDBJ whole genome shotgun (WGS) entry which is preliminary data.</text>
</comment>
<name>A0ACC0UG70_9AGAM</name>
<evidence type="ECO:0000313" key="2">
    <source>
        <dbReference type="Proteomes" id="UP001207468"/>
    </source>
</evidence>
<keyword evidence="1" id="KW-0378">Hydrolase</keyword>
<gene>
    <name evidence="1" type="ORF">F5148DRAFT_977060</name>
</gene>
<dbReference type="EMBL" id="JAGFNK010000046">
    <property type="protein sequence ID" value="KAI9510256.1"/>
    <property type="molecule type" value="Genomic_DNA"/>
</dbReference>
<protein>
    <submittedName>
        <fullName evidence="1">P-loop containing nucleoside triphosphate hydrolase protein</fullName>
    </submittedName>
</protein>
<reference evidence="1" key="1">
    <citation type="submission" date="2021-03" db="EMBL/GenBank/DDBJ databases">
        <title>Evolutionary priming and transition to the ectomycorrhizal habit in an iconic lineage of mushroom-forming fungi: is preadaptation a requirement?</title>
        <authorList>
            <consortium name="DOE Joint Genome Institute"/>
            <person name="Looney B.P."/>
            <person name="Miyauchi S."/>
            <person name="Morin E."/>
            <person name="Drula E."/>
            <person name="Courty P.E."/>
            <person name="Chicoki N."/>
            <person name="Fauchery L."/>
            <person name="Kohler A."/>
            <person name="Kuo A."/>
            <person name="LaButti K."/>
            <person name="Pangilinan J."/>
            <person name="Lipzen A."/>
            <person name="Riley R."/>
            <person name="Andreopoulos W."/>
            <person name="He G."/>
            <person name="Johnson J."/>
            <person name="Barry K.W."/>
            <person name="Grigoriev I.V."/>
            <person name="Nagy L."/>
            <person name="Hibbett D."/>
            <person name="Henrissat B."/>
            <person name="Matheny P.B."/>
            <person name="Labbe J."/>
            <person name="Martin A.F."/>
        </authorList>
    </citation>
    <scope>NUCLEOTIDE SEQUENCE</scope>
    <source>
        <strain evidence="1">BPL698</strain>
    </source>
</reference>
<keyword evidence="2" id="KW-1185">Reference proteome</keyword>
<feature type="non-terminal residue" evidence="1">
    <location>
        <position position="1"/>
    </location>
</feature>